<keyword evidence="3" id="KW-1185">Reference proteome</keyword>
<feature type="signal peptide" evidence="1">
    <location>
        <begin position="1"/>
        <end position="31"/>
    </location>
</feature>
<name>A0AAE3GV02_9CYAN</name>
<gene>
    <name evidence="2" type="ORF">NJ959_22280</name>
</gene>
<protein>
    <submittedName>
        <fullName evidence="2">DUF928 domain-containing protein</fullName>
    </submittedName>
</protein>
<evidence type="ECO:0000313" key="2">
    <source>
        <dbReference type="EMBL" id="MCP2731156.1"/>
    </source>
</evidence>
<feature type="chain" id="PRO_5042035005" evidence="1">
    <location>
        <begin position="32"/>
        <end position="268"/>
    </location>
</feature>
<keyword evidence="1" id="KW-0732">Signal</keyword>
<proteinExistence type="predicted"/>
<sequence>MAWLTRSYCSRILTVALALGLAVELPATVQAQLTTASLGAQLPETWEFQAPSGPDAPLPVNREAGGKREIADALPCVMSDQRLTAIVPSSGLGTTVAEYPTVFWYMPKTRASGVELVLTDTKNREIYSVNYALDKSGDGTAPAGIMSLPLPALANFSPLKIGQNYRWQLALVCDANARDKDVVASGWIQRVSPSPNLAMRVKQATPQERVTIYANERLWYETLITLNQLRRDLPKDRDLEDAWKKLLKSVGLDKIAQENSGDKIVAVP</sequence>
<reference evidence="2" key="1">
    <citation type="submission" date="2022-06" db="EMBL/GenBank/DDBJ databases">
        <title>New cyanobacteria of genus Symplocastrum in benthos of Lake Baikal.</title>
        <authorList>
            <person name="Sorokovikova E."/>
            <person name="Tikhonova I."/>
            <person name="Krasnopeev A."/>
            <person name="Evseev P."/>
            <person name="Gladkikh A."/>
            <person name="Belykh O."/>
        </authorList>
    </citation>
    <scope>NUCLEOTIDE SEQUENCE</scope>
    <source>
        <strain evidence="2">BBK-W-15</strain>
    </source>
</reference>
<dbReference type="Proteomes" id="UP001204953">
    <property type="component" value="Unassembled WGS sequence"/>
</dbReference>
<evidence type="ECO:0000256" key="1">
    <source>
        <dbReference type="SAM" id="SignalP"/>
    </source>
</evidence>
<dbReference type="InterPro" id="IPR010328">
    <property type="entry name" value="DUF928"/>
</dbReference>
<dbReference type="AlphaFoldDB" id="A0AAE3GV02"/>
<dbReference type="Pfam" id="PF06051">
    <property type="entry name" value="DUF928"/>
    <property type="match status" value="1"/>
</dbReference>
<dbReference type="EMBL" id="JAMZMM010000289">
    <property type="protein sequence ID" value="MCP2731156.1"/>
    <property type="molecule type" value="Genomic_DNA"/>
</dbReference>
<accession>A0AAE3GV02</accession>
<organism evidence="2 3">
    <name type="scientific">Limnofasciculus baicalensis BBK-W-15</name>
    <dbReference type="NCBI Taxonomy" id="2699891"/>
    <lineage>
        <taxon>Bacteria</taxon>
        <taxon>Bacillati</taxon>
        <taxon>Cyanobacteriota</taxon>
        <taxon>Cyanophyceae</taxon>
        <taxon>Coleofasciculales</taxon>
        <taxon>Coleofasciculaceae</taxon>
        <taxon>Limnofasciculus</taxon>
        <taxon>Limnofasciculus baicalensis</taxon>
    </lineage>
</organism>
<evidence type="ECO:0000313" key="3">
    <source>
        <dbReference type="Proteomes" id="UP001204953"/>
    </source>
</evidence>
<comment type="caution">
    <text evidence="2">The sequence shown here is derived from an EMBL/GenBank/DDBJ whole genome shotgun (WGS) entry which is preliminary data.</text>
</comment>